<feature type="region of interest" description="Disordered" evidence="1">
    <location>
        <begin position="45"/>
        <end position="66"/>
    </location>
</feature>
<reference evidence="2" key="1">
    <citation type="submission" date="2020-06" db="EMBL/GenBank/DDBJ databases">
        <title>WGS assembly of Ceratodon purpureus strain R40.</title>
        <authorList>
            <person name="Carey S.B."/>
            <person name="Jenkins J."/>
            <person name="Shu S."/>
            <person name="Lovell J.T."/>
            <person name="Sreedasyam A."/>
            <person name="Maumus F."/>
            <person name="Tiley G.P."/>
            <person name="Fernandez-Pozo N."/>
            <person name="Barry K."/>
            <person name="Chen C."/>
            <person name="Wang M."/>
            <person name="Lipzen A."/>
            <person name="Daum C."/>
            <person name="Saski C.A."/>
            <person name="Payton A.C."/>
            <person name="Mcbreen J.C."/>
            <person name="Conrad R.E."/>
            <person name="Kollar L.M."/>
            <person name="Olsson S."/>
            <person name="Huttunen S."/>
            <person name="Landis J.B."/>
            <person name="Wickett N.J."/>
            <person name="Johnson M.G."/>
            <person name="Rensing S.A."/>
            <person name="Grimwood J."/>
            <person name="Schmutz J."/>
            <person name="Mcdaniel S.F."/>
        </authorList>
    </citation>
    <scope>NUCLEOTIDE SEQUENCE</scope>
    <source>
        <strain evidence="2">R40</strain>
    </source>
</reference>
<feature type="non-terminal residue" evidence="2">
    <location>
        <position position="142"/>
    </location>
</feature>
<dbReference type="EMBL" id="CM026422">
    <property type="protein sequence ID" value="KAG0587815.1"/>
    <property type="molecule type" value="Genomic_DNA"/>
</dbReference>
<gene>
    <name evidence="2" type="ORF">KC19_2G193400</name>
</gene>
<evidence type="ECO:0000313" key="3">
    <source>
        <dbReference type="Proteomes" id="UP000822688"/>
    </source>
</evidence>
<proteinExistence type="predicted"/>
<evidence type="ECO:0000313" key="2">
    <source>
        <dbReference type="EMBL" id="KAG0587815.1"/>
    </source>
</evidence>
<organism evidence="2 3">
    <name type="scientific">Ceratodon purpureus</name>
    <name type="common">Fire moss</name>
    <name type="synonym">Dicranum purpureum</name>
    <dbReference type="NCBI Taxonomy" id="3225"/>
    <lineage>
        <taxon>Eukaryota</taxon>
        <taxon>Viridiplantae</taxon>
        <taxon>Streptophyta</taxon>
        <taxon>Embryophyta</taxon>
        <taxon>Bryophyta</taxon>
        <taxon>Bryophytina</taxon>
        <taxon>Bryopsida</taxon>
        <taxon>Dicranidae</taxon>
        <taxon>Pseudoditrichales</taxon>
        <taxon>Ditrichaceae</taxon>
        <taxon>Ceratodon</taxon>
    </lineage>
</organism>
<evidence type="ECO:0000256" key="1">
    <source>
        <dbReference type="SAM" id="MobiDB-lite"/>
    </source>
</evidence>
<keyword evidence="3" id="KW-1185">Reference proteome</keyword>
<dbReference type="AlphaFoldDB" id="A0A8T0IXB1"/>
<sequence>MNLQLHRHWQRQKQRQFLRDLKGLLKILKRNLDILQPQGIINRLNDAPGNGRRSTRAPALQSPTTSHNLQCHIISREAGASAGFQVEAERGGRRAEVQENIAITIAIGPSTLNTKETTNPQSLPWRAMLHSQLFTGAIDGER</sequence>
<dbReference type="Proteomes" id="UP000822688">
    <property type="component" value="Chromosome 2"/>
</dbReference>
<protein>
    <submittedName>
        <fullName evidence="2">Uncharacterized protein</fullName>
    </submittedName>
</protein>
<name>A0A8T0IXB1_CERPU</name>
<accession>A0A8T0IXB1</accession>
<comment type="caution">
    <text evidence="2">The sequence shown here is derived from an EMBL/GenBank/DDBJ whole genome shotgun (WGS) entry which is preliminary data.</text>
</comment>